<feature type="region of interest" description="Disordered" evidence="2">
    <location>
        <begin position="1218"/>
        <end position="1284"/>
    </location>
</feature>
<proteinExistence type="predicted"/>
<reference evidence="3" key="1">
    <citation type="submission" date="2023-06" db="EMBL/GenBank/DDBJ databases">
        <title>Survivors Of The Sea: Transcriptome response of Skeletonema marinoi to long-term dormancy.</title>
        <authorList>
            <person name="Pinder M.I.M."/>
            <person name="Kourtchenko O."/>
            <person name="Robertson E.K."/>
            <person name="Larsson T."/>
            <person name="Maumus F."/>
            <person name="Osuna-Cruz C.M."/>
            <person name="Vancaester E."/>
            <person name="Stenow R."/>
            <person name="Vandepoele K."/>
            <person name="Ploug H."/>
            <person name="Bruchert V."/>
            <person name="Godhe A."/>
            <person name="Topel M."/>
        </authorList>
    </citation>
    <scope>NUCLEOTIDE SEQUENCE</scope>
    <source>
        <strain evidence="3">R05AC</strain>
    </source>
</reference>
<feature type="region of interest" description="Disordered" evidence="2">
    <location>
        <begin position="1298"/>
        <end position="1317"/>
    </location>
</feature>
<feature type="compositionally biased region" description="Basic and acidic residues" evidence="2">
    <location>
        <begin position="712"/>
        <end position="729"/>
    </location>
</feature>
<sequence length="1317" mass="147862">MQGAAKRQPPPPPPPRFYNVNTGTHHLNNYNHSTDNNNDGSNHSDISQNSSMNDLSVLSPNLKSYLDKNGSHRNNENVVAHHGNATAAALMRSNDQVGVTSPLLHHHRTNCNHSYNNNNEYRRGNEKEEQVYSPHLAALSSPPLTYTTHTHEDDGLLHSIFSAKKQKKKRTRRRGRNLLRSNSQDKSEEDVLGLFSPGVQEFDLEEALADDESEPIHTHDRYNNEDEVTLDSVDRIVRGDYLKCNNQGGDKVASASKATAVSFTSPPATSGSTPPAAAGTTTAATTPVIDNTVKTSNYSTPYNNNNNNEEEGNEYFYTPVQHKSDNNDWTIMSTASRGGGSLSSSLAPVWEAEEEFNNDDEGEVTLPFQTPLEYHHGYSVERKRSGGRVRWNMVEQRQENVGEEEEGEEFFSPLAVQHRVSEMTTPNHQQHQQHNVTLENESYNDTVLEEWTNNNLTEVVANEMGNSTQQQHQQQQQRNVTSPPLASPKYSEMREELQQMLMEAKRLTPRKEEEAVVPTTTSSPVNGLVSDDSNHEKENVQPTSMTTGEAPRTNVNHTTNVLFSPSSPPGTATEKSFGYSPPPSHTPNSHHYHHHYHHQLHSSSISNLPPEQLTLDFLKQCDCLDTLKEILSRLSSEEDHDVMSNNGSGKDYRGKKQLKYPSMVRYVEKRIKIVADDASSLDAIEDEDELLVEEQHQVVDHSHGSSSGVGNDRGDDKEDGMSEEHHELLHANQGNDDGTRDTFIQEGRSSVPPPLETLSLSQSPREERNEVVEGNEWSLHYRHRQITPENQSIEERSESMMTHETSLDMNLSVSLDDESYFWRQDGGGQQDQGNQEKMTSQQVVENNYEGVPFDSSKEESVFNDVANTSTAPQGDDFTQTPQHESYTELQEKLASSLVAHAQLTERVESLVKEHASIKDELTSRLDQAREQLSQRQIHASAEKKEYTKQVSQLIQVNQMLEREMSALKGRIEVVDQKAVDAPCQADLQLDQTRLIQAQLSKENERLGRELDEAHQARDRGAAEVLRLKQLLDEQIAGADASNNTATKRIKKGLEAAKFANHALANALAISERDLSEALHQKEKSLRECNSLRERIVELEDKSSWLSSKVNEMTKELQSSQKYIDTLYADLQSNRSPSKEMKAELERRELQWLELEHQYTRRIQELERQNASQSGGSKVSMADYVAAVRECRSHQSEAVQKQQVVEELESTISSLKHQIEAMRRRPSPRNGVSTSTTSRGKSIATIRNYGKKVHNQSSVGKENDENKAPASSLEQREGAVSGEMGGKTIRRISALKAVGGRKGLSEQLRRARRVGGEE</sequence>
<gene>
    <name evidence="3" type="ORF">QTG54_006198</name>
</gene>
<accession>A0AAD9DDR2</accession>
<feature type="compositionally biased region" description="Low complexity" evidence="2">
    <location>
        <begin position="28"/>
        <end position="38"/>
    </location>
</feature>
<feature type="coiled-coil region" evidence="1">
    <location>
        <begin position="1074"/>
        <end position="1101"/>
    </location>
</feature>
<feature type="region of interest" description="Disordered" evidence="2">
    <location>
        <begin position="262"/>
        <end position="310"/>
    </location>
</feature>
<keyword evidence="1" id="KW-0175">Coiled coil</keyword>
<evidence type="ECO:0000256" key="2">
    <source>
        <dbReference type="SAM" id="MobiDB-lite"/>
    </source>
</evidence>
<keyword evidence="4" id="KW-1185">Reference proteome</keyword>
<organism evidence="3 4">
    <name type="scientific">Skeletonema marinoi</name>
    <dbReference type="NCBI Taxonomy" id="267567"/>
    <lineage>
        <taxon>Eukaryota</taxon>
        <taxon>Sar</taxon>
        <taxon>Stramenopiles</taxon>
        <taxon>Ochrophyta</taxon>
        <taxon>Bacillariophyta</taxon>
        <taxon>Coscinodiscophyceae</taxon>
        <taxon>Thalassiosirophycidae</taxon>
        <taxon>Thalassiosirales</taxon>
        <taxon>Skeletonemataceae</taxon>
        <taxon>Skeletonema</taxon>
        <taxon>Skeletonema marinoi-dohrnii complex</taxon>
    </lineage>
</organism>
<feature type="compositionally biased region" description="Low complexity" evidence="2">
    <location>
        <begin position="262"/>
        <end position="287"/>
    </location>
</feature>
<feature type="compositionally biased region" description="Basic and acidic residues" evidence="2">
    <location>
        <begin position="120"/>
        <end position="129"/>
    </location>
</feature>
<dbReference type="EMBL" id="JATAAI010000009">
    <property type="protein sequence ID" value="KAK1743577.1"/>
    <property type="molecule type" value="Genomic_DNA"/>
</dbReference>
<feature type="region of interest" description="Disordered" evidence="2">
    <location>
        <begin position="106"/>
        <end position="129"/>
    </location>
</feature>
<feature type="region of interest" description="Disordered" evidence="2">
    <location>
        <begin position="698"/>
        <end position="772"/>
    </location>
</feature>
<feature type="compositionally biased region" description="Basic and acidic residues" evidence="2">
    <location>
        <begin position="491"/>
        <end position="514"/>
    </location>
</feature>
<feature type="region of interest" description="Disordered" evidence="2">
    <location>
        <begin position="465"/>
        <end position="595"/>
    </location>
</feature>
<feature type="region of interest" description="Disordered" evidence="2">
    <location>
        <begin position="158"/>
        <end position="190"/>
    </location>
</feature>
<feature type="compositionally biased region" description="Basic and acidic residues" evidence="2">
    <location>
        <begin position="1302"/>
        <end position="1317"/>
    </location>
</feature>
<dbReference type="Proteomes" id="UP001224775">
    <property type="component" value="Unassembled WGS sequence"/>
</dbReference>
<evidence type="ECO:0000256" key="1">
    <source>
        <dbReference type="SAM" id="Coils"/>
    </source>
</evidence>
<feature type="region of interest" description="Disordered" evidence="2">
    <location>
        <begin position="1"/>
        <end position="56"/>
    </location>
</feature>
<feature type="compositionally biased region" description="Polar residues" evidence="2">
    <location>
        <begin position="39"/>
        <end position="56"/>
    </location>
</feature>
<evidence type="ECO:0000313" key="3">
    <source>
        <dbReference type="EMBL" id="KAK1743577.1"/>
    </source>
</evidence>
<feature type="compositionally biased region" description="Polar residues" evidence="2">
    <location>
        <begin position="540"/>
        <end position="574"/>
    </location>
</feature>
<evidence type="ECO:0000313" key="4">
    <source>
        <dbReference type="Proteomes" id="UP001224775"/>
    </source>
</evidence>
<feature type="compositionally biased region" description="Polar residues" evidence="2">
    <location>
        <begin position="1229"/>
        <end position="1239"/>
    </location>
</feature>
<comment type="caution">
    <text evidence="3">The sequence shown here is derived from an EMBL/GenBank/DDBJ whole genome shotgun (WGS) entry which is preliminary data.</text>
</comment>
<feature type="coiled-coil region" evidence="1">
    <location>
        <begin position="900"/>
        <end position="1016"/>
    </location>
</feature>
<protein>
    <submittedName>
        <fullName evidence="3">Uncharacterized protein</fullName>
    </submittedName>
</protein>
<feature type="compositionally biased region" description="Polar residues" evidence="2">
    <location>
        <begin position="288"/>
        <end position="302"/>
    </location>
</feature>
<feature type="compositionally biased region" description="Basic residues" evidence="2">
    <location>
        <begin position="164"/>
        <end position="177"/>
    </location>
</feature>
<name>A0AAD9DDR2_9STRA</name>